<keyword evidence="3" id="KW-1185">Reference proteome</keyword>
<feature type="signal peptide" evidence="1">
    <location>
        <begin position="1"/>
        <end position="15"/>
    </location>
</feature>
<keyword evidence="1" id="KW-0732">Signal</keyword>
<dbReference type="AlphaFoldDB" id="A0A545V5I2"/>
<accession>A0A545V5I2</accession>
<evidence type="ECO:0000313" key="3">
    <source>
        <dbReference type="Proteomes" id="UP000315783"/>
    </source>
</evidence>
<evidence type="ECO:0000256" key="1">
    <source>
        <dbReference type="SAM" id="SignalP"/>
    </source>
</evidence>
<name>A0A545V5I2_9HYPO</name>
<reference evidence="2 3" key="1">
    <citation type="journal article" date="2019" name="Appl. Microbiol. Biotechnol.">
        <title>Genome sequence of Isaria javanica and comparative genome analysis insights into family S53 peptidase evolution in fungal entomopathogens.</title>
        <authorList>
            <person name="Lin R."/>
            <person name="Zhang X."/>
            <person name="Xin B."/>
            <person name="Zou M."/>
            <person name="Gao Y."/>
            <person name="Qin F."/>
            <person name="Hu Q."/>
            <person name="Xie B."/>
            <person name="Cheng X."/>
        </authorList>
    </citation>
    <scope>NUCLEOTIDE SEQUENCE [LARGE SCALE GENOMIC DNA]</scope>
    <source>
        <strain evidence="2 3">IJ1G</strain>
    </source>
</reference>
<gene>
    <name evidence="2" type="ORF">IF1G_04206</name>
</gene>
<protein>
    <submittedName>
        <fullName evidence="2">Uncharacterized protein</fullName>
    </submittedName>
</protein>
<comment type="caution">
    <text evidence="2">The sequence shown here is derived from an EMBL/GenBank/DDBJ whole genome shotgun (WGS) entry which is preliminary data.</text>
</comment>
<feature type="chain" id="PRO_5021971213" evidence="1">
    <location>
        <begin position="16"/>
        <end position="233"/>
    </location>
</feature>
<organism evidence="2 3">
    <name type="scientific">Cordyceps javanica</name>
    <dbReference type="NCBI Taxonomy" id="43265"/>
    <lineage>
        <taxon>Eukaryota</taxon>
        <taxon>Fungi</taxon>
        <taxon>Dikarya</taxon>
        <taxon>Ascomycota</taxon>
        <taxon>Pezizomycotina</taxon>
        <taxon>Sordariomycetes</taxon>
        <taxon>Hypocreomycetidae</taxon>
        <taxon>Hypocreales</taxon>
        <taxon>Cordycipitaceae</taxon>
        <taxon>Cordyceps</taxon>
    </lineage>
</organism>
<dbReference type="STRING" id="43265.A0A545V5I2"/>
<dbReference type="OrthoDB" id="10557106at2759"/>
<evidence type="ECO:0000313" key="2">
    <source>
        <dbReference type="EMBL" id="TQV96966.1"/>
    </source>
</evidence>
<proteinExistence type="predicted"/>
<dbReference type="Proteomes" id="UP000315783">
    <property type="component" value="Unassembled WGS sequence"/>
</dbReference>
<dbReference type="EMBL" id="SPUK01000005">
    <property type="protein sequence ID" value="TQV96966.1"/>
    <property type="molecule type" value="Genomic_DNA"/>
</dbReference>
<sequence>MKVAILFLAAALGSANPVQTANSIQTRDGQNSCRCDWYFAVKIPSQDHFCPTNYELMSHPELGAACHQKGCYESHYSRECGDGFRNEELITAVKQADTCDCSWDFEYFPGIQERGCKAGYSDNSTYAFWSECVQKGCEKQRYEAECSTSAPEEKQEKQTSSCDCGRTFHYFPYFYFWGCEDGYEDISENGGYPNCVQRGCEEQDYNAQCYAGWRAAKRTTNAPALKKYPVHGQ</sequence>